<gene>
    <name evidence="2" type="ORF">G7Y29_08310</name>
</gene>
<organism evidence="2 3">
    <name type="scientific">Corynebacterium qintianiae</name>
    <dbReference type="NCBI Taxonomy" id="2709392"/>
    <lineage>
        <taxon>Bacteria</taxon>
        <taxon>Bacillati</taxon>
        <taxon>Actinomycetota</taxon>
        <taxon>Actinomycetes</taxon>
        <taxon>Mycobacteriales</taxon>
        <taxon>Corynebacteriaceae</taxon>
        <taxon>Corynebacterium</taxon>
    </lineage>
</organism>
<proteinExistence type="predicted"/>
<protein>
    <submittedName>
        <fullName evidence="2">YibE/F family protein</fullName>
    </submittedName>
</protein>
<dbReference type="Proteomes" id="UP000594586">
    <property type="component" value="Chromosome"/>
</dbReference>
<keyword evidence="1" id="KW-0812">Transmembrane</keyword>
<name>A0A7T0PEJ1_9CORY</name>
<dbReference type="PANTHER" id="PTHR41771:SF1">
    <property type="entry name" value="MEMBRANE PROTEIN"/>
    <property type="match status" value="1"/>
</dbReference>
<dbReference type="EMBL" id="CP064955">
    <property type="protein sequence ID" value="QPK82860.1"/>
    <property type="molecule type" value="Genomic_DNA"/>
</dbReference>
<dbReference type="InterPro" id="IPR012507">
    <property type="entry name" value="YibE_F"/>
</dbReference>
<feature type="transmembrane region" description="Helical" evidence="1">
    <location>
        <begin position="210"/>
        <end position="228"/>
    </location>
</feature>
<feature type="transmembrane region" description="Helical" evidence="1">
    <location>
        <begin position="339"/>
        <end position="361"/>
    </location>
</feature>
<feature type="transmembrane region" description="Helical" evidence="1">
    <location>
        <begin position="184"/>
        <end position="204"/>
    </location>
</feature>
<feature type="transmembrane region" description="Helical" evidence="1">
    <location>
        <begin position="235"/>
        <end position="255"/>
    </location>
</feature>
<reference evidence="2 3" key="1">
    <citation type="submission" date="2020-11" db="EMBL/GenBank/DDBJ databases">
        <title>Corynebacterium sp. MC1420.</title>
        <authorList>
            <person name="Zhou J."/>
        </authorList>
    </citation>
    <scope>NUCLEOTIDE SEQUENCE [LARGE SCALE GENOMIC DNA]</scope>
    <source>
        <strain evidence="2 3">MC1420</strain>
    </source>
</reference>
<accession>A0A7T0PEJ1</accession>
<dbReference type="PANTHER" id="PTHR41771">
    <property type="entry name" value="MEMBRANE PROTEIN-RELATED"/>
    <property type="match status" value="1"/>
</dbReference>
<dbReference type="Pfam" id="PF07907">
    <property type="entry name" value="YibE_F"/>
    <property type="match status" value="1"/>
</dbReference>
<keyword evidence="1" id="KW-1133">Transmembrane helix</keyword>
<keyword evidence="3" id="KW-1185">Reference proteome</keyword>
<dbReference type="KEGG" id="cqn:G7Y29_08310"/>
<feature type="transmembrane region" description="Helical" evidence="1">
    <location>
        <begin position="275"/>
        <end position="298"/>
    </location>
</feature>
<evidence type="ECO:0000313" key="3">
    <source>
        <dbReference type="Proteomes" id="UP000594586"/>
    </source>
</evidence>
<sequence>MGRHAAGVDKHRENGGSGLVQRVLAGSLATAFVLTVIGLVLLWPRGGAPAPEAGFRESQSVAAEGISAVVVSTSPAECNHLPATDSRLTRAQPGFVEGGSCSVSEVRITVGPDEGRMTTLQNAGSPGDPHLAEGDKILLARSESPDGASTYTFLDVDRAVPLWVWIASTVLGVIAAAAWRGARALVGLVFTLAVIGMFLVPALVRGGPPVMLAVVAGAAILFPVIFLVHGANWKAASALGGTLVSLVASAVLAWAAIGTTHVRGLGDDSNLLIQLYLPTVSVAGLMLAGFIIGTLGALNDATVAQASTVAELVEANPAARPKGLFASAMRVGQDHIASMVYTLVLAYIGAALPMTLLLSVVDRPLMQVLTSDVVATELVRSAVGALGLTLAVPATTLIAASTLSKRQAITST</sequence>
<feature type="transmembrane region" description="Helical" evidence="1">
    <location>
        <begin position="381"/>
        <end position="403"/>
    </location>
</feature>
<evidence type="ECO:0000313" key="2">
    <source>
        <dbReference type="EMBL" id="QPK82860.1"/>
    </source>
</evidence>
<dbReference type="AlphaFoldDB" id="A0A7T0PEJ1"/>
<keyword evidence="1" id="KW-0472">Membrane</keyword>
<evidence type="ECO:0000256" key="1">
    <source>
        <dbReference type="SAM" id="Phobius"/>
    </source>
</evidence>
<feature type="transmembrane region" description="Helical" evidence="1">
    <location>
        <begin position="20"/>
        <end position="43"/>
    </location>
</feature>
<feature type="transmembrane region" description="Helical" evidence="1">
    <location>
        <begin position="162"/>
        <end position="179"/>
    </location>
</feature>